<protein>
    <recommendedName>
        <fullName evidence="3">PaREP8</fullName>
    </recommendedName>
</protein>
<comment type="caution">
    <text evidence="1">The sequence shown here is derived from an EMBL/GenBank/DDBJ whole genome shotgun (WGS) entry which is preliminary data.</text>
</comment>
<accession>A0A832T2Y6</accession>
<evidence type="ECO:0008006" key="3">
    <source>
        <dbReference type="Google" id="ProtNLM"/>
    </source>
</evidence>
<dbReference type="Proteomes" id="UP000651120">
    <property type="component" value="Unassembled WGS sequence"/>
</dbReference>
<gene>
    <name evidence="1" type="ORF">HA333_04410</name>
</gene>
<dbReference type="EMBL" id="DUJP01000018">
    <property type="protein sequence ID" value="HII46699.1"/>
    <property type="molecule type" value="Genomic_DNA"/>
</dbReference>
<dbReference type="PANTHER" id="PTHR34237">
    <property type="entry name" value="PAREP8-RELATED"/>
    <property type="match status" value="1"/>
</dbReference>
<dbReference type="OMA" id="HINGFHE"/>
<dbReference type="Pfam" id="PF05942">
    <property type="entry name" value="PaREP1"/>
    <property type="match status" value="1"/>
</dbReference>
<sequence>MLVPEVLARELARRGLGPDFVADVLIAALGLDPRDAARAHAELALGMYREGLAYVERGDVAQASDKLYKAVEEGVKALAFSRGLPEAEEAASKGRWTVALLDKAAAKLGDVVYRAWDAAYFLHVNGFHEVRIDIDIVKAKLKAIEPMMELVKELAGRGLS</sequence>
<name>A0A832T2Y6_9CREN</name>
<dbReference type="Gene3D" id="1.20.120.330">
    <property type="entry name" value="Nucleotidyltransferases domain 2"/>
    <property type="match status" value="1"/>
</dbReference>
<dbReference type="PANTHER" id="PTHR34237:SF4">
    <property type="entry name" value="PAREP1 FAMILY PROTEIN"/>
    <property type="match status" value="1"/>
</dbReference>
<evidence type="ECO:0000313" key="2">
    <source>
        <dbReference type="Proteomes" id="UP000651120"/>
    </source>
</evidence>
<dbReference type="AlphaFoldDB" id="A0A832T2Y6"/>
<dbReference type="InterPro" id="IPR010268">
    <property type="entry name" value="PaREP1"/>
</dbReference>
<dbReference type="RefSeq" id="WP_011007118.1">
    <property type="nucleotide sequence ID" value="NZ_DAIOPL010000024.1"/>
</dbReference>
<dbReference type="GeneID" id="1464864"/>
<evidence type="ECO:0000313" key="1">
    <source>
        <dbReference type="EMBL" id="HII46699.1"/>
    </source>
</evidence>
<organism evidence="1 2">
    <name type="scientific">Pyrobaculum aerophilum</name>
    <dbReference type="NCBI Taxonomy" id="13773"/>
    <lineage>
        <taxon>Archaea</taxon>
        <taxon>Thermoproteota</taxon>
        <taxon>Thermoprotei</taxon>
        <taxon>Thermoproteales</taxon>
        <taxon>Thermoproteaceae</taxon>
        <taxon>Pyrobaculum</taxon>
    </lineage>
</organism>
<reference evidence="1" key="1">
    <citation type="journal article" date="2020" name="bioRxiv">
        <title>A rank-normalized archaeal taxonomy based on genome phylogeny resolves widespread incomplete and uneven classifications.</title>
        <authorList>
            <person name="Rinke C."/>
            <person name="Chuvochina M."/>
            <person name="Mussig A.J."/>
            <person name="Chaumeil P.-A."/>
            <person name="Waite D.W."/>
            <person name="Whitman W.B."/>
            <person name="Parks D.H."/>
            <person name="Hugenholtz P."/>
        </authorList>
    </citation>
    <scope>NUCLEOTIDE SEQUENCE</scope>
    <source>
        <strain evidence="1">UBA8839</strain>
    </source>
</reference>
<proteinExistence type="predicted"/>